<comment type="caution">
    <text evidence="2">The sequence shown here is derived from an EMBL/GenBank/DDBJ whole genome shotgun (WGS) entry which is preliminary data.</text>
</comment>
<evidence type="ECO:0000313" key="3">
    <source>
        <dbReference type="Proteomes" id="UP000263094"/>
    </source>
</evidence>
<keyword evidence="3" id="KW-1185">Reference proteome</keyword>
<reference evidence="2 3" key="1">
    <citation type="submission" date="2018-08" db="EMBL/GenBank/DDBJ databases">
        <title>Isolation, diversity and antifungal activity of Actinobacteria from wheat.</title>
        <authorList>
            <person name="Han C."/>
        </authorList>
    </citation>
    <scope>NUCLEOTIDE SEQUENCE [LARGE SCALE GENOMIC DNA]</scope>
    <source>
        <strain evidence="2 3">NEAU-YY421</strain>
    </source>
</reference>
<feature type="transmembrane region" description="Helical" evidence="1">
    <location>
        <begin position="155"/>
        <end position="177"/>
    </location>
</feature>
<keyword evidence="1" id="KW-0472">Membrane</keyword>
<name>A0A372LZI5_9ACTN</name>
<evidence type="ECO:0000313" key="2">
    <source>
        <dbReference type="EMBL" id="RFU84096.1"/>
    </source>
</evidence>
<keyword evidence="1" id="KW-1133">Transmembrane helix</keyword>
<dbReference type="Proteomes" id="UP000263094">
    <property type="component" value="Unassembled WGS sequence"/>
</dbReference>
<feature type="non-terminal residue" evidence="2">
    <location>
        <position position="180"/>
    </location>
</feature>
<keyword evidence="1" id="KW-0812">Transmembrane</keyword>
<dbReference type="EMBL" id="QUAK01000125">
    <property type="protein sequence ID" value="RFU84096.1"/>
    <property type="molecule type" value="Genomic_DNA"/>
</dbReference>
<proteinExistence type="predicted"/>
<protein>
    <submittedName>
        <fullName evidence="2">Uncharacterized protein</fullName>
    </submittedName>
</protein>
<sequence>MPDVPEQRSARGQGGGPGYAFLRGRVLRGALAHGRARGFGRFALAPPLPRVWGLSLFPRSGGADELALDQELSALSAAGRAAYVLRALDRLPDTEVRRVLESAGVADPVAALTEADSVPRRERPAAELLDSPEFDACSLQARPTDLLRRRRHRTAALVALVAAAVCGALLGLPAGGWGAG</sequence>
<accession>A0A372LZI5</accession>
<dbReference type="AlphaFoldDB" id="A0A372LZI5"/>
<gene>
    <name evidence="2" type="ORF">DY218_24325</name>
</gene>
<organism evidence="2 3">
    <name type="scientific">Streptomyces triticagri</name>
    <dbReference type="NCBI Taxonomy" id="2293568"/>
    <lineage>
        <taxon>Bacteria</taxon>
        <taxon>Bacillati</taxon>
        <taxon>Actinomycetota</taxon>
        <taxon>Actinomycetes</taxon>
        <taxon>Kitasatosporales</taxon>
        <taxon>Streptomycetaceae</taxon>
        <taxon>Streptomyces</taxon>
    </lineage>
</organism>
<evidence type="ECO:0000256" key="1">
    <source>
        <dbReference type="SAM" id="Phobius"/>
    </source>
</evidence>